<dbReference type="PANTHER" id="PTHR47685:SF1">
    <property type="entry name" value="MAGNESIUM TRANSPORT PROTEIN CORA"/>
    <property type="match status" value="1"/>
</dbReference>
<dbReference type="GO" id="GO:0015099">
    <property type="term" value="F:nickel cation transmembrane transporter activity"/>
    <property type="evidence" value="ECO:0007669"/>
    <property type="project" value="TreeGrafter"/>
</dbReference>
<evidence type="ECO:0000256" key="5">
    <source>
        <dbReference type="ARBA" id="ARBA00022475"/>
    </source>
</evidence>
<evidence type="ECO:0000256" key="1">
    <source>
        <dbReference type="ARBA" id="ARBA00004429"/>
    </source>
</evidence>
<keyword evidence="5" id="KW-1003">Cell membrane</keyword>
<dbReference type="InterPro" id="IPR002523">
    <property type="entry name" value="MgTranspt_CorA/ZnTranspt_ZntB"/>
</dbReference>
<evidence type="ECO:0000256" key="3">
    <source>
        <dbReference type="ARBA" id="ARBA00019439"/>
    </source>
</evidence>
<dbReference type="SUPFAM" id="SSF143865">
    <property type="entry name" value="CorA soluble domain-like"/>
    <property type="match status" value="1"/>
</dbReference>
<evidence type="ECO:0000256" key="8">
    <source>
        <dbReference type="ARBA" id="ARBA00022842"/>
    </source>
</evidence>
<sequence>MITAYVKNQQGVSAVSLQNISELPKQTVWLDLLEPSKSEEQIIESFLGIEVPTSQEIAEIEDSSRFYSRNENIYLTAALLTRLESSQPSNTDIRFILTPATVISVRYVDSRPFRLFTSRMVSGATQSESSDSLLQRMLEVIVDDLADILEATALELDTLSHRVFFSASANNHEDGTDEKVDLKEAIAQIGKYGELISEARISVLNMNRLLIFLSQCGDGWWRPETKVRLQTLIRDIRSLTEHAAFLSNRVNFILDGTLGMINIEQNKIIKIFSVAAVVFLPPTLLASIFGMNFRHMPELQWDLGYPIAIVLMIVSAILPFLYFKRRGWL</sequence>
<dbReference type="PANTHER" id="PTHR47685">
    <property type="entry name" value="MAGNESIUM TRANSPORT PROTEIN CORA"/>
    <property type="match status" value="1"/>
</dbReference>
<comment type="caution">
    <text evidence="14">The sequence shown here is derived from an EMBL/GenBank/DDBJ whole genome shotgun (WGS) entry which is preliminary data.</text>
</comment>
<dbReference type="Proteomes" id="UP000807825">
    <property type="component" value="Unassembled WGS sequence"/>
</dbReference>
<keyword evidence="7 13" id="KW-0812">Transmembrane</keyword>
<dbReference type="InterPro" id="IPR045863">
    <property type="entry name" value="CorA_TM1_TM2"/>
</dbReference>
<dbReference type="SUPFAM" id="SSF144083">
    <property type="entry name" value="Magnesium transport protein CorA, transmembrane region"/>
    <property type="match status" value="1"/>
</dbReference>
<organism evidence="14 15">
    <name type="scientific">Desulfomonile tiedjei</name>
    <dbReference type="NCBI Taxonomy" id="2358"/>
    <lineage>
        <taxon>Bacteria</taxon>
        <taxon>Pseudomonadati</taxon>
        <taxon>Thermodesulfobacteriota</taxon>
        <taxon>Desulfomonilia</taxon>
        <taxon>Desulfomonilales</taxon>
        <taxon>Desulfomonilaceae</taxon>
        <taxon>Desulfomonile</taxon>
    </lineage>
</organism>
<gene>
    <name evidence="14" type="ORF">HY912_08395</name>
</gene>
<keyword evidence="11 13" id="KW-0472">Membrane</keyword>
<comment type="catalytic activity">
    <reaction evidence="12">
        <text>Mg(2+)(in) = Mg(2+)(out)</text>
        <dbReference type="Rhea" id="RHEA:29827"/>
        <dbReference type="ChEBI" id="CHEBI:18420"/>
    </reaction>
</comment>
<dbReference type="Gene3D" id="3.30.460.20">
    <property type="entry name" value="CorA soluble domain-like"/>
    <property type="match status" value="1"/>
</dbReference>
<dbReference type="FunFam" id="1.20.58.340:FF:000001">
    <property type="entry name" value="Magnesium transport protein CorA"/>
    <property type="match status" value="1"/>
</dbReference>
<dbReference type="AlphaFoldDB" id="A0A9D6V0Y2"/>
<dbReference type="InterPro" id="IPR050829">
    <property type="entry name" value="CorA_MIT"/>
</dbReference>
<dbReference type="EMBL" id="JACRDE010000227">
    <property type="protein sequence ID" value="MBI5249499.1"/>
    <property type="molecule type" value="Genomic_DNA"/>
</dbReference>
<dbReference type="InterPro" id="IPR045861">
    <property type="entry name" value="CorA_cytoplasmic_dom"/>
</dbReference>
<evidence type="ECO:0000256" key="11">
    <source>
        <dbReference type="ARBA" id="ARBA00023136"/>
    </source>
</evidence>
<dbReference type="CDD" id="cd12837">
    <property type="entry name" value="EcCorA-like_u1"/>
    <property type="match status" value="1"/>
</dbReference>
<keyword evidence="8" id="KW-0460">Magnesium</keyword>
<comment type="similarity">
    <text evidence="2">Belongs to the CorA metal ion transporter (MIT) (TC 1.A.35) family.</text>
</comment>
<evidence type="ECO:0000256" key="4">
    <source>
        <dbReference type="ARBA" id="ARBA00022448"/>
    </source>
</evidence>
<comment type="subcellular location">
    <subcellularLocation>
        <location evidence="1">Cell inner membrane</location>
        <topology evidence="1">Multi-pass membrane protein</topology>
    </subcellularLocation>
</comment>
<protein>
    <recommendedName>
        <fullName evidence="3">Magnesium transport protein CorA</fullName>
    </recommendedName>
</protein>
<evidence type="ECO:0000313" key="14">
    <source>
        <dbReference type="EMBL" id="MBI5249499.1"/>
    </source>
</evidence>
<evidence type="ECO:0000256" key="2">
    <source>
        <dbReference type="ARBA" id="ARBA00009765"/>
    </source>
</evidence>
<dbReference type="Gene3D" id="1.20.58.340">
    <property type="entry name" value="Magnesium transport protein CorA, transmembrane region"/>
    <property type="match status" value="2"/>
</dbReference>
<keyword evidence="4" id="KW-0813">Transport</keyword>
<keyword evidence="6" id="KW-0997">Cell inner membrane</keyword>
<keyword evidence="9 13" id="KW-1133">Transmembrane helix</keyword>
<evidence type="ECO:0000256" key="13">
    <source>
        <dbReference type="SAM" id="Phobius"/>
    </source>
</evidence>
<dbReference type="GO" id="GO:0015087">
    <property type="term" value="F:cobalt ion transmembrane transporter activity"/>
    <property type="evidence" value="ECO:0007669"/>
    <property type="project" value="TreeGrafter"/>
</dbReference>
<dbReference type="GO" id="GO:0005886">
    <property type="term" value="C:plasma membrane"/>
    <property type="evidence" value="ECO:0007669"/>
    <property type="project" value="UniProtKB-SubCell"/>
</dbReference>
<evidence type="ECO:0000256" key="7">
    <source>
        <dbReference type="ARBA" id="ARBA00022692"/>
    </source>
</evidence>
<feature type="transmembrane region" description="Helical" evidence="13">
    <location>
        <begin position="268"/>
        <end position="291"/>
    </location>
</feature>
<evidence type="ECO:0000256" key="6">
    <source>
        <dbReference type="ARBA" id="ARBA00022519"/>
    </source>
</evidence>
<evidence type="ECO:0000256" key="10">
    <source>
        <dbReference type="ARBA" id="ARBA00023065"/>
    </source>
</evidence>
<proteinExistence type="inferred from homology"/>
<reference evidence="14" key="1">
    <citation type="submission" date="2020-07" db="EMBL/GenBank/DDBJ databases">
        <title>Huge and variable diversity of episymbiotic CPR bacteria and DPANN archaea in groundwater ecosystems.</title>
        <authorList>
            <person name="He C.Y."/>
            <person name="Keren R."/>
            <person name="Whittaker M."/>
            <person name="Farag I.F."/>
            <person name="Doudna J."/>
            <person name="Cate J.H.D."/>
            <person name="Banfield J.F."/>
        </authorList>
    </citation>
    <scope>NUCLEOTIDE SEQUENCE</scope>
    <source>
        <strain evidence="14">NC_groundwater_1664_Pr3_B-0.1um_52_9</strain>
    </source>
</reference>
<evidence type="ECO:0000313" key="15">
    <source>
        <dbReference type="Proteomes" id="UP000807825"/>
    </source>
</evidence>
<name>A0A9D6V0Y2_9BACT</name>
<accession>A0A9D6V0Y2</accession>
<feature type="transmembrane region" description="Helical" evidence="13">
    <location>
        <begin position="303"/>
        <end position="323"/>
    </location>
</feature>
<evidence type="ECO:0000256" key="9">
    <source>
        <dbReference type="ARBA" id="ARBA00022989"/>
    </source>
</evidence>
<keyword evidence="10" id="KW-0406">Ion transport</keyword>
<evidence type="ECO:0000256" key="12">
    <source>
        <dbReference type="ARBA" id="ARBA00034269"/>
    </source>
</evidence>
<dbReference type="Pfam" id="PF01544">
    <property type="entry name" value="CorA"/>
    <property type="match status" value="1"/>
</dbReference>
<dbReference type="GO" id="GO:0015095">
    <property type="term" value="F:magnesium ion transmembrane transporter activity"/>
    <property type="evidence" value="ECO:0007669"/>
    <property type="project" value="TreeGrafter"/>
</dbReference>